<sequence>MNEDATLAITGLSVGDADGGTLTVTLTADRGTIGLAGVKGLTFLQGTKTGSSVVSIRGSIADINTAIGTLTYQPFTDYNGAGSVRIDVSDGGTAVTQTIAITINPVNDAPVVSPLNATLTVNEDTPLTFPGFSVSDVDDGSVSVTVAMANGTIAMGSTAGLTFTNGTGNGQALITFTGSPASVNAALNSLTYTPTADYFGSSLLTVTVTDASNASTTTSRTIVVNNLNDAPVLTDANAGIVRTAVEDTSLTISGLTLTDSDDPDTQIVSVTLTATHGSVTLTQIAGLTFVNGTSNGDSVVTVTGTEAAMAAAIASFTVRPEPNYNGTGAQIRVDATDANNATRTLLINNIVVQPVNDAPTLSPTAATVAEGAGNMVTLDAANFGLTDVDLDIGLNSAPQVPQQIIFRVTQLPAAAKGYLVFGDAHARLVVGSTFSLKDVQDGKVRYVHTGYQTTATGGTQDSFAVVVDDGAGGTDSGIVPITITPVNQPPAVSGFTVAQTAYEGRKGVDLTISASDPDQTSDIWTVVIDQIDAKGGTLYIDANDNNVFDAGDTRVTDGYRYTGTLAAMKLSFDVSPDEPAGNPSFRVTLTDDGGGTSPVATRSGSRTVEIAVRENNDDPVLSTFGAGVSNGYVVQTGVPGAYGYGVSTTPAGPVAVNVSQSRDITITNAILGVSDPDSAPGIVVYTLTARPDVALALVQVYRDGAWRSLGVGGSFTQQEVNDNHVRLHVRTTANGAQTAALSFSVRDSEITAFSTTSQTEIPGGREGGTRNAGDTGYLTHTLTFNLAVTGNTGGPGEPDPIDYVVNDPGTVDARSVTTSNASVHEGGTTYFQSTSAATGGYLKATDPDTPADELVFRLTELPTGGLLQIYRGGNPVPANDAQNWVALALYGSFTQKDVDQGKVRFVHDGGEDHVQQFRFSVSDGRNISAMTTVGIEVIPVNDTPTAGVSGTAVLTERNDTSSATQGIYVFNTPGNVAISLGDADGSLDTIALPDYRSSDTELSFTVTRLPQYGKLQLWNGSSWQDLALNGVVTRAQLNAGFFRYVHDGSENFSDSFRIVPNDGKGVAAATAAGDGPSTGAELTIDLAIASLNDDPVFSANTGLRVAEGGQGIIGGSATAGAGNAISGGAATLRYTDPDNTTTQRQYRITDATDNGTLRRNGVALGVGSTFTQADLDAGLITYTHNGSETGTDSFSFVVSDGGGGSEPAGTFQIVIDPLNVKPTVTGPTANILYGTTDPLSFTGSNRIVVGDMDLDSNGDGTPDGITAGESNFLRVTISDGAYTGPAVISILASSGVTVVTGGTTLGNGRIQSTSGEIVLQGTLQQIQAALDSLQYLVQEDADQIIRLTVTVDDRLHDGAGTLAAGTNGGTANRDGSPVNDANNTATHTITLFASNVNDQHGLTIGVANQTASEDTYHVITGFTLTDVESDAFGLNMRVTLSVSQGTIALVNGAGVAVAASNGNRTLTVTGTRAAIETALNRGVRYLGAANFNGGDTLQVALDEFEAAVGDGNVANATKTATFNITVLPVNDQITLAVDGSQVAVDSEMPKKIGMWSTTVGDADLSPASIIQVMVRVLDSTGAPLASYAGVTLDSDATGHGATVDASYTGAGTALVLRGTVSELNAYLYGLRIRLTGDIGNSDASYKLQIIADDRLRDRVTGALVDSDPGTPEVEASANGGSTNQTNVGKPANAPSAIPTTAYDPTTETSAISAIYNVAVVERTLFASTFNNAPSITASPVVATEGSSTIKLDGTNGNISIADTDDNGGTLSVTLSIDHGSITTVGNSGGTVAIAADKRSVTLTGTKDQVNSRLKAITITYPDDPGAATSADWHGTVTVTVVVNDQGNTGARPTAIDTAAGVSYAVGSAYADSTNGALKTTKTITITVNPVNDRPTVTAGQTIEAVTVQEGTSVPAGTAVSDILTRITSYGDGADDVSASGGGNTATGPGYIAIVGNAAVAAQGKWQYSLDGTNWTDVPASLSVTSALVLGPAHQLRFIPAGNFYGTPGALSVRVADLDTTAGTSGITTGAGRNLNNTPDGDADLQTGRWSSNSVLLQARVTNENDRPTAADATLPAIDEETLDPPGATVATLFGSSFADATDDQTGITGGSKADMGSLGGVAIVGNAATAAQGRWEYSVNGGTSWTAIDGSVSETSALLLPTAAKIRFVPVNDDYYGTPGTLTVRLSDTPVSYNAATPLQDISATLASQTSHWSGQAKLSTSVLPANDAPTIAATDSAATVSEASGVGTGTNMVALVGGATVSDPDGTGSDYTGTASMAGGSIVVTITDYRDGDTLSLAGSPTGAGATSSTVSNGVLTFTISLTAAATEANVAAIIDAIRYSSSSDNPTANGTDTQRSYKIVLNDGNNDGLNTVTGRKTSLPSNELTGTIDFAAADSDDNDPPTVDLNGATSGADHEVTWTEGANTANTPVRIAASDAALGDPDNGNAVGMVLSVTGIRDGNDEMLTIGGTDFRLATTTTATVTVNGQSFQVAVVPTVDGAGDGSTVLTITPASGATRSIAGFQALLRGITYTIATANDDPTAGDRRISVQITDAGDDDAGGAHRLPSNQPATVIHVVPVNDQPVLSGLDALTVLENTANAGPVLIDSDINLTDGDSRDFDGGSLTVGGLAADDVVSLASDPGTAAGQLRLSSGKVDLFDGTGWVQIGTTDTTQAGKFIIRFGSPLVDIAVVEHLIEHLTYRNTSDTPTATRTLTLLADDGDGGTPISGSVTVTVTAENEAPRVSASNVDAAEGNASIVLNGTNANITVNDPDVGNGVMTVTVSVDQSASITGVENLTSDGTTTGGAQVTNLNGGSITLTGTQAQINTALNALTVSYPTVSGAAASDWNGTITVTLVVNDRGNSGARPSTLGGYVSGGAEPGSAYVDATQADGNPANDTWLQTTRSFTITVAPRNDTPVITAPDTSTTPLTVDEDTVLSFTGGNQILFGDAADLATGAADSFTVTLTATNGRVTVSDPGNAVTGEGTGTTLTLTGTRVALNAALATLTFTPTADYPTASSNTASVRIDVNDGGNGGTGSGAATATASRTVGITVSRVSDTPDLTIDANRNGTADAGETNPGSPVAMSGAEGSWILLPIRVAETDTDFSETLSLAVAGLPAGTRYVVNGATAPTGTGTELLAGATTITVGDATLGTGGSTVNLWVKLPPNWNTQGGGASGITAGFIPLTVTATSQDGGATAVTRTATINLTVASVENDPVPAADTGSVTEDTSLIASGNVLANDTDADAGEGQVLRVTAVEVGTTSRTVDTASDAATSIGGAYGTLVIRRDGTYSYALSNSLPAVQGLRAGQTLTETFTYTVDDFLPAGGNAAGAARTATLTITINGTDDAPVVDLDSTTAADPVTVTYREAAGTDTTTGMALFPDATLVDADSANLSRMVVTVAGVRNGDDEILRIGGTDFALGTVAGTPVTVGGFAVTVAVAGTTSTLTITRAGGVATVGSYETLLKGITYRNLNDTPDSGARSVTVQVTDAGSNDDTSAVHELPSNSAVANLTLLVTNDPPRVDLNGAAAGDDYAVTWTETANAPHPSVGIADPAAALLSDVDNANAVRMTLTLGGVAADRAAESLTIGGTVFTLNQARTNVMVASGAFRVGYDPATGVFDITPAGATATLAAYQALLRDISYTNASDNPTAGDRTIDIRITDAGTGDTGTAGDTLGNPLDTNRAVTTITVVPVNDQPRFAGAYQAVTMAENAVNVVGGTPAALITNAAAVSLVDADSPSLTGGSVTVTGLIAEDVLSLPLQPAEGEGAVRRGSGDAVQVWSGGAWRTIGTIVRTSADTLTIALTGADAAAYATVGTVERVIEALTYQNGSDRPTPGPRTLTITVGDGTPGGVAGTATVELRVTPENDRPTIGGFGPTGPTFVEDGAAVLLDPDATLFDADIGDASAGPNDYSGVVLTFQRNGGTPNAEDVFGFSGNAGTAGSVYVGTDGKLHLANASADPADDPVIGTLDTGTPGRLVVTLGDGATAVTQALASRVVQSVTYRNTSENVDGISAGPVAIALTVDDNRGATPVDQGAGQRLTASAVTSVAITPVNEPIFTGTTPALAPVTYPENAGAVRLFNDPAVRITDNDNSSFGGGLVTARFTAGGQDGDRLTVTGSGDAGSHFISVSGSSVLWDADGAGSGAALVIGTISGGIDAATSLRIALNGNATPAAVQALIRQIAFRNDSQDPVGGAAALRTVAVDVRNGPDGAATTQSVAGLFTNSLRVVPENDAPVISRPDGSTITGAATPEWTGAGSYTHRGDTVADLIASLGADAGDADNHAGSVGTPRDGLGLAITAVANSSHGVWQYSLDDGATWTDVPASVSATTALLLNPADRIRFVPAAQFNGDPGASLTLKLWDRTSAGTDTTADDPNTTDGDRNTGDNDQFSRTTLLLKASVSPVNDPPVNTVPTVLTGILEDTPFTFSGTNRFNIADPDVDENPVTADRILTVTLTAQNGRLTLGDATLRGRVTFQSGDGVEDAAVTVAGTLADLQALLGSVVYRGNPNFNGTETITIATSDNGNYGAGGVKLDQDTVTFTVQAVNDAPVATSTAAVTLAPVAEDVAGVANLGSTVADLFQSRLSDAADAVAGGSSANTFHGVVIVGGTADPAKGRWQYQIDGTGPWQEVGSRSLATALVLDGNDRLRFQPAADFNGPAPDLALRLVEAGGGAPAGGTVVDLSAAGATGGATPYADSGNQLTLQTGVTPVNDRPTVGGTVAIAVTEDSSPAGASFADLIGTRYGDATDDRSALGGTDGATPLTFVAIVGNGAKPGQGSWQYLAAAGWTDIPATGLGDGSALVLSAATQVRFLPAADFHGTPGALTLRVADGSANPVTASGGPADLKDLSVAGGLGTTDRWSDGTLTLQPSVANVNDAPTATGTAALPAVAEDTPASAITGATVAGLFGALYGDALDDRTGIDGGADASTPALAGIAIVGNAATAAQGQWSYSTDGITWTALPDGLSDGSALVLPVTARLRFVPAADWNGTPGGLTVRLSDAPVSSAAAGQSLTAGGTGNWSAGTVTLGTAVTAVEDAIEAADDVNGIVEDAAAPATGTVLANDRDRDALGTIAPQRLFVTAIQPAGAAAATVVDTAGTGSVTVAGRYGTLTIDRDGTYSYAIDNSLAVIQQLRQGQTLTDEVFTYTVDDFLAADGTNVGSAAVTRSLSIVITGVNDRPVAVADRGDVQEDAIAPATGNVLSNDTEVDADDPSAVTAVRFGGTAGTVGQGLRGSYGTLVLNAAGTWSYAVDNSSAAVQALAAGETLTETFTYTITDTAGGSGSATLTVVITGVNDAPVLAAEDSSGGVKEDVRATGGVLTDSGTIAFTDLDRSDSHTVASRFVSTSGTAQLGSLTSVLTADTTGSGTGGVLTWTYSVDNARVQTLREGETVTETYAVTVSDGKGGTETRQVVITITGTNDAPTVTGPAPQASGLAGLPIALSVERSRFADIDAGDVLTFTATLADGRPLPSWLSFDPATLTFRGTPPAGTNGDVALLLRATDTAGASVTLGATLSITAQVDPAVPVTPPVPPVTPTTPPTTPTTPTPPPGTLITVVDTTTPTGPTSPAGTPTLGPVTGAPSSLTTFVDVVNVVTGTSSASGYGANAVVAATSLNRRADGTGMLSTDALFRQTTSANVDLFLAGSVGNQVMLPQQQTSFQVPPNVFRHTNPGEKLVYQATRPDGSPLPNWLQFDAPNMTFRGTPPASARGNVDVVIIAKDTRGNQAAAQFRILVSQDLRTGTPVDDAQREAGNAAGRAAPPVLPVPPAGGQGAAPAPQGEAPNRTAPPDGGRPQAGAPGATAPAQTPARDQRAEVDVESFFGMPAGRSAFTAQVQAAGLPGLLAEARALLDTLLAASDTDQEAA</sequence>
<reference evidence="7" key="1">
    <citation type="submission" date="2018-05" db="EMBL/GenBank/DDBJ databases">
        <title>Azospirillum thermophila sp. nov., a novel isolated from hot spring.</title>
        <authorList>
            <person name="Zhao Z."/>
        </authorList>
    </citation>
    <scope>NUCLEOTIDE SEQUENCE [LARGE SCALE GENOMIC DNA]</scope>
    <source>
        <strain evidence="7">CFH 70021</strain>
        <plasmid evidence="7">unnamed1</plasmid>
    </source>
</reference>
<feature type="region of interest" description="Disordered" evidence="4">
    <location>
        <begin position="1360"/>
        <end position="1382"/>
    </location>
</feature>
<feature type="domain" description="Dystroglycan-type cadherin-like" evidence="5">
    <location>
        <begin position="5425"/>
        <end position="5527"/>
    </location>
</feature>
<feature type="region of interest" description="Disordered" evidence="4">
    <location>
        <begin position="1662"/>
        <end position="1699"/>
    </location>
</feature>
<feature type="compositionally biased region" description="Low complexity" evidence="4">
    <location>
        <begin position="5774"/>
        <end position="5809"/>
    </location>
</feature>
<dbReference type="EMBL" id="CP029356">
    <property type="protein sequence ID" value="AWK89144.1"/>
    <property type="molecule type" value="Genomic_DNA"/>
</dbReference>
<dbReference type="SUPFAM" id="SSF49313">
    <property type="entry name" value="Cadherin-like"/>
    <property type="match status" value="2"/>
</dbReference>
<dbReference type="InterPro" id="IPR051561">
    <property type="entry name" value="FRAS1_ECM"/>
</dbReference>
<dbReference type="InterPro" id="IPR039005">
    <property type="entry name" value="CSPG_rpt"/>
</dbReference>
<accession>A0A2S2CX93</accession>
<dbReference type="SMART" id="SM00736">
    <property type="entry name" value="CADG"/>
    <property type="match status" value="2"/>
</dbReference>
<keyword evidence="1" id="KW-0732">Signal</keyword>
<gene>
    <name evidence="6" type="ORF">DEW08_24430</name>
</gene>
<keyword evidence="7" id="KW-1185">Reference proteome</keyword>
<evidence type="ECO:0000313" key="6">
    <source>
        <dbReference type="EMBL" id="AWK89144.1"/>
    </source>
</evidence>
<proteinExistence type="predicted"/>
<evidence type="ECO:0000256" key="1">
    <source>
        <dbReference type="ARBA" id="ARBA00022729"/>
    </source>
</evidence>
<evidence type="ECO:0000313" key="7">
    <source>
        <dbReference type="Proteomes" id="UP000245629"/>
    </source>
</evidence>
<dbReference type="PANTHER" id="PTHR45739">
    <property type="entry name" value="MATRIX PROTEIN, PUTATIVE-RELATED"/>
    <property type="match status" value="1"/>
</dbReference>
<protein>
    <recommendedName>
        <fullName evidence="5">Dystroglycan-type cadherin-like domain-containing protein</fullName>
    </recommendedName>
</protein>
<dbReference type="NCBIfam" id="TIGR01965">
    <property type="entry name" value="VCBS_repeat"/>
    <property type="match status" value="4"/>
</dbReference>
<name>A0A2S2CX93_9PROT</name>
<dbReference type="InterPro" id="IPR010221">
    <property type="entry name" value="VCBS_dom"/>
</dbReference>
<geneLocation type="plasmid" evidence="6 7">
    <name>unnamed1</name>
</geneLocation>
<evidence type="ECO:0000259" key="5">
    <source>
        <dbReference type="SMART" id="SM00736"/>
    </source>
</evidence>
<evidence type="ECO:0000256" key="4">
    <source>
        <dbReference type="SAM" id="MobiDB-lite"/>
    </source>
</evidence>
<feature type="region of interest" description="Disordered" evidence="4">
    <location>
        <begin position="5531"/>
        <end position="5553"/>
    </location>
</feature>
<feature type="domain" description="Dystroglycan-type cadherin-like" evidence="5">
    <location>
        <begin position="5642"/>
        <end position="5742"/>
    </location>
</feature>
<feature type="compositionally biased region" description="Low complexity" evidence="4">
    <location>
        <begin position="1360"/>
        <end position="1372"/>
    </location>
</feature>
<dbReference type="KEGG" id="azz:DEW08_24430"/>
<dbReference type="Proteomes" id="UP000245629">
    <property type="component" value="Plasmid unnamed1"/>
</dbReference>
<dbReference type="GO" id="GO:0005509">
    <property type="term" value="F:calcium ion binding"/>
    <property type="evidence" value="ECO:0007669"/>
    <property type="project" value="InterPro"/>
</dbReference>
<feature type="compositionally biased region" description="Polar residues" evidence="4">
    <location>
        <begin position="1678"/>
        <end position="1687"/>
    </location>
</feature>
<evidence type="ECO:0000256" key="2">
    <source>
        <dbReference type="ARBA" id="ARBA00022737"/>
    </source>
</evidence>
<dbReference type="InterPro" id="IPR040853">
    <property type="entry name" value="RapA2_cadherin-like"/>
</dbReference>
<feature type="compositionally biased region" description="Pro residues" evidence="4">
    <location>
        <begin position="5531"/>
        <end position="5552"/>
    </location>
</feature>
<keyword evidence="2" id="KW-0677">Repeat</keyword>
<dbReference type="GO" id="GO:0016020">
    <property type="term" value="C:membrane"/>
    <property type="evidence" value="ECO:0007669"/>
    <property type="project" value="InterPro"/>
</dbReference>
<dbReference type="NCBIfam" id="NF012211">
    <property type="entry name" value="tand_rpt_95"/>
    <property type="match status" value="2"/>
</dbReference>
<feature type="region of interest" description="Disordered" evidence="4">
    <location>
        <begin position="4369"/>
        <end position="4391"/>
    </location>
</feature>
<dbReference type="Pfam" id="PF17803">
    <property type="entry name" value="Cadherin_4"/>
    <property type="match status" value="4"/>
</dbReference>
<dbReference type="PANTHER" id="PTHR45739:SF8">
    <property type="entry name" value="FRAS1-RELATED EXTRACELLULAR MATRIX PROTEIN 1"/>
    <property type="match status" value="1"/>
</dbReference>
<dbReference type="PROSITE" id="PS51854">
    <property type="entry name" value="CSPG"/>
    <property type="match status" value="2"/>
</dbReference>
<feature type="region of interest" description="Disordered" evidence="4">
    <location>
        <begin position="5753"/>
        <end position="5818"/>
    </location>
</feature>
<evidence type="ECO:0000256" key="3">
    <source>
        <dbReference type="ARBA" id="ARBA00023180"/>
    </source>
</evidence>
<dbReference type="InterPro" id="IPR013783">
    <property type="entry name" value="Ig-like_fold"/>
</dbReference>
<dbReference type="GO" id="GO:0009653">
    <property type="term" value="P:anatomical structure morphogenesis"/>
    <property type="evidence" value="ECO:0007669"/>
    <property type="project" value="TreeGrafter"/>
</dbReference>
<keyword evidence="3" id="KW-0325">Glycoprotein</keyword>
<feature type="region of interest" description="Disordered" evidence="4">
    <location>
        <begin position="3061"/>
        <end position="3084"/>
    </location>
</feature>
<dbReference type="InterPro" id="IPR015919">
    <property type="entry name" value="Cadherin-like_sf"/>
</dbReference>
<organism evidence="6 7">
    <name type="scientific">Azospirillum thermophilum</name>
    <dbReference type="NCBI Taxonomy" id="2202148"/>
    <lineage>
        <taxon>Bacteria</taxon>
        <taxon>Pseudomonadati</taxon>
        <taxon>Pseudomonadota</taxon>
        <taxon>Alphaproteobacteria</taxon>
        <taxon>Rhodospirillales</taxon>
        <taxon>Azospirillaceae</taxon>
        <taxon>Azospirillum</taxon>
    </lineage>
</organism>
<feature type="compositionally biased region" description="Low complexity" evidence="4">
    <location>
        <begin position="4369"/>
        <end position="4381"/>
    </location>
</feature>
<dbReference type="InterPro" id="IPR006644">
    <property type="entry name" value="Cadg"/>
</dbReference>
<keyword evidence="6" id="KW-0614">Plasmid</keyword>
<dbReference type="Pfam" id="PF05345">
    <property type="entry name" value="He_PIG"/>
    <property type="match status" value="2"/>
</dbReference>
<dbReference type="Pfam" id="PF16184">
    <property type="entry name" value="Cadherin_3"/>
    <property type="match status" value="2"/>
</dbReference>
<dbReference type="Gene3D" id="2.60.40.10">
    <property type="entry name" value="Immunoglobulins"/>
    <property type="match status" value="6"/>
</dbReference>